<dbReference type="AlphaFoldDB" id="B2IIF2"/>
<proteinExistence type="inferred from homology"/>
<protein>
    <submittedName>
        <fullName evidence="5">Flavin reductase domain protein, FMN-binding</fullName>
    </submittedName>
</protein>
<gene>
    <name evidence="5" type="ordered locus">Bind_2498</name>
</gene>
<dbReference type="OrthoDB" id="9792436at2"/>
<dbReference type="STRING" id="395963.Bind_2498"/>
<reference evidence="5 6" key="2">
    <citation type="journal article" date="2010" name="J. Bacteriol.">
        <title>Complete genome sequence of Beijerinckia indica subsp. indica.</title>
        <authorList>
            <person name="Tamas I."/>
            <person name="Dedysh S.N."/>
            <person name="Liesack W."/>
            <person name="Stott M.B."/>
            <person name="Alam M."/>
            <person name="Murrell J.C."/>
            <person name="Dunfield P.F."/>
        </authorList>
    </citation>
    <scope>NUCLEOTIDE SEQUENCE [LARGE SCALE GENOMIC DNA]</scope>
    <source>
        <strain evidence="6">ATCC 9039 / DSM 1715 / NCIMB 8712</strain>
    </source>
</reference>
<dbReference type="InterPro" id="IPR012349">
    <property type="entry name" value="Split_barrel_FMN-bd"/>
</dbReference>
<dbReference type="eggNOG" id="COG1853">
    <property type="taxonomic scope" value="Bacteria"/>
</dbReference>
<comment type="similarity">
    <text evidence="3">Belongs to the flavoredoxin family.</text>
</comment>
<dbReference type="InterPro" id="IPR002563">
    <property type="entry name" value="Flavin_Rdtase-like_dom"/>
</dbReference>
<dbReference type="SMART" id="SM00903">
    <property type="entry name" value="Flavin_Reduct"/>
    <property type="match status" value="1"/>
</dbReference>
<dbReference type="PANTHER" id="PTHR43567:SF1">
    <property type="entry name" value="FLAVOREDOXIN"/>
    <property type="match status" value="1"/>
</dbReference>
<dbReference type="InterPro" id="IPR052174">
    <property type="entry name" value="Flavoredoxin"/>
</dbReference>
<evidence type="ECO:0000256" key="2">
    <source>
        <dbReference type="ARBA" id="ARBA00022630"/>
    </source>
</evidence>
<dbReference type="Pfam" id="PF01613">
    <property type="entry name" value="Flavin_Reduct"/>
    <property type="match status" value="1"/>
</dbReference>
<evidence type="ECO:0000256" key="1">
    <source>
        <dbReference type="ARBA" id="ARBA00001917"/>
    </source>
</evidence>
<dbReference type="KEGG" id="bid:Bind_2498"/>
<evidence type="ECO:0000256" key="3">
    <source>
        <dbReference type="ARBA" id="ARBA00038054"/>
    </source>
</evidence>
<dbReference type="PANTHER" id="PTHR43567">
    <property type="entry name" value="FLAVOREDOXIN-RELATED-RELATED"/>
    <property type="match status" value="1"/>
</dbReference>
<accession>B2IIF2</accession>
<dbReference type="EMBL" id="CP001016">
    <property type="protein sequence ID" value="ACB96105.1"/>
    <property type="molecule type" value="Genomic_DNA"/>
</dbReference>
<dbReference type="HOGENOM" id="CLU_059021_5_0_5"/>
<name>B2IIF2_BEII9</name>
<evidence type="ECO:0000313" key="6">
    <source>
        <dbReference type="Proteomes" id="UP000001695"/>
    </source>
</evidence>
<dbReference type="GO" id="GO:0010181">
    <property type="term" value="F:FMN binding"/>
    <property type="evidence" value="ECO:0007669"/>
    <property type="project" value="InterPro"/>
</dbReference>
<dbReference type="GO" id="GO:0016646">
    <property type="term" value="F:oxidoreductase activity, acting on the CH-NH group of donors, NAD or NADP as acceptor"/>
    <property type="evidence" value="ECO:0007669"/>
    <property type="project" value="UniProtKB-ARBA"/>
</dbReference>
<sequence>MKSLPLERAFTLLEPGPVVLVTTSDERKDNVMTITWTMVLGFSANFAITTGSWNYSYAALEATRECVISIPTVDMIDTIIGIGTCSGQDTDKFQKFGLTPLRGKHVRAPLIKECLANIECRVVDIIDRHNIIVLDGLAAYFDDTRKEKRTLHAVGDGTFIVDGRKIDRKEMMRSKLPSGI</sequence>
<reference evidence="6" key="1">
    <citation type="submission" date="2008-03" db="EMBL/GenBank/DDBJ databases">
        <title>Complete sequence of chromosome of Beijerinckia indica subsp. indica ATCC 9039.</title>
        <authorList>
            <consortium name="US DOE Joint Genome Institute"/>
            <person name="Copeland A."/>
            <person name="Lucas S."/>
            <person name="Lapidus A."/>
            <person name="Glavina del Rio T."/>
            <person name="Dalin E."/>
            <person name="Tice H."/>
            <person name="Bruce D."/>
            <person name="Goodwin L."/>
            <person name="Pitluck S."/>
            <person name="LaButti K."/>
            <person name="Schmutz J."/>
            <person name="Larimer F."/>
            <person name="Land M."/>
            <person name="Hauser L."/>
            <person name="Kyrpides N."/>
            <person name="Mikhailova N."/>
            <person name="Dunfield P.F."/>
            <person name="Dedysh S.N."/>
            <person name="Liesack W."/>
            <person name="Saw J.H."/>
            <person name="Alam M."/>
            <person name="Chen Y."/>
            <person name="Murrell J.C."/>
            <person name="Richardson P."/>
        </authorList>
    </citation>
    <scope>NUCLEOTIDE SEQUENCE [LARGE SCALE GENOMIC DNA]</scope>
    <source>
        <strain evidence="6">ATCC 9039 / DSM 1715 / NCIMB 8712</strain>
    </source>
</reference>
<evidence type="ECO:0000259" key="4">
    <source>
        <dbReference type="SMART" id="SM00903"/>
    </source>
</evidence>
<dbReference type="Proteomes" id="UP000001695">
    <property type="component" value="Chromosome"/>
</dbReference>
<evidence type="ECO:0000313" key="5">
    <source>
        <dbReference type="EMBL" id="ACB96105.1"/>
    </source>
</evidence>
<keyword evidence="6" id="KW-1185">Reference proteome</keyword>
<keyword evidence="2" id="KW-0285">Flavoprotein</keyword>
<dbReference type="RefSeq" id="WP_012385458.1">
    <property type="nucleotide sequence ID" value="NC_010581.1"/>
</dbReference>
<dbReference type="SUPFAM" id="SSF50475">
    <property type="entry name" value="FMN-binding split barrel"/>
    <property type="match status" value="1"/>
</dbReference>
<organism evidence="5 6">
    <name type="scientific">Beijerinckia indica subsp. indica (strain ATCC 9039 / DSM 1715 / NCIMB 8712)</name>
    <dbReference type="NCBI Taxonomy" id="395963"/>
    <lineage>
        <taxon>Bacteria</taxon>
        <taxon>Pseudomonadati</taxon>
        <taxon>Pseudomonadota</taxon>
        <taxon>Alphaproteobacteria</taxon>
        <taxon>Hyphomicrobiales</taxon>
        <taxon>Beijerinckiaceae</taxon>
        <taxon>Beijerinckia</taxon>
    </lineage>
</organism>
<feature type="domain" description="Flavin reductase like" evidence="4">
    <location>
        <begin position="12"/>
        <end position="153"/>
    </location>
</feature>
<dbReference type="Gene3D" id="2.30.110.10">
    <property type="entry name" value="Electron Transport, Fmn-binding Protein, Chain A"/>
    <property type="match status" value="1"/>
</dbReference>
<comment type="cofactor">
    <cofactor evidence="1">
        <name>FMN</name>
        <dbReference type="ChEBI" id="CHEBI:58210"/>
    </cofactor>
</comment>